<protein>
    <recommendedName>
        <fullName evidence="5">Glycosyltransferase RgtA/B/C/D-like domain-containing protein</fullName>
    </recommendedName>
</protein>
<feature type="region of interest" description="Disordered" evidence="1">
    <location>
        <begin position="486"/>
        <end position="534"/>
    </location>
</feature>
<organism evidence="3 4">
    <name type="scientific">Actinomadura graeca</name>
    <dbReference type="NCBI Taxonomy" id="2750812"/>
    <lineage>
        <taxon>Bacteria</taxon>
        <taxon>Bacillati</taxon>
        <taxon>Actinomycetota</taxon>
        <taxon>Actinomycetes</taxon>
        <taxon>Streptosporangiales</taxon>
        <taxon>Thermomonosporaceae</taxon>
        <taxon>Actinomadura</taxon>
    </lineage>
</organism>
<dbReference type="RefSeq" id="WP_231335238.1">
    <property type="nucleotide sequence ID" value="NZ_CP059572.1"/>
</dbReference>
<feature type="transmembrane region" description="Helical" evidence="2">
    <location>
        <begin position="12"/>
        <end position="32"/>
    </location>
</feature>
<dbReference type="Proteomes" id="UP001049518">
    <property type="component" value="Chromosome"/>
</dbReference>
<evidence type="ECO:0000256" key="1">
    <source>
        <dbReference type="SAM" id="MobiDB-lite"/>
    </source>
</evidence>
<feature type="transmembrane region" description="Helical" evidence="2">
    <location>
        <begin position="211"/>
        <end position="233"/>
    </location>
</feature>
<proteinExistence type="predicted"/>
<sequence length="534" mass="57825">MREKAGRAGRSAVAQLPFTCVLAVAVWIRVVAVKGYPAPLWFGDSPGYLKAAIELKPGETRPSGYPFLLWLIKPFHSFTVMVSVQHAVGVLTGVLVYVLVWRAARAAWPLGPDGEAGRWAWRVWVPALAATPLTVPVLLPVHQIALEHMLMSDSLFAFLLLAAVAVVLWRRRMPWWLGGLAGLLTACAALTRSAGLPLIALILLGMLLRRAGWRACAVAVAAFVLPVAGYMGWFHAEYGEYKLAKANGIWLYGRTADFADCRVIRPRPELAMMCPKNTDPRMSPAFAAMWTRDSPFRDIPGWITGPTADKLASEFAMDAIEAQPGDYARVVVRDTFRSFEWERKPYPTPWTWLQYEFPEGEAWSDEQALLAERYDPGGGEPRVVHPWAGTVLGYQRTMAMPGTILGILLIAGLAAALPYARSGGRWRVLGPVRHWGTGALLPWGTSLALLVIPAATADFDYRYVLPAVPFACVALGLALLPPPRPAVPSETVPPETLPPEAASPKTVPSETAPPEGAEAGAAGTTGKETAATSG</sequence>
<evidence type="ECO:0000256" key="2">
    <source>
        <dbReference type="SAM" id="Phobius"/>
    </source>
</evidence>
<feature type="transmembrane region" description="Helical" evidence="2">
    <location>
        <begin position="75"/>
        <end position="100"/>
    </location>
</feature>
<feature type="transmembrane region" description="Helical" evidence="2">
    <location>
        <begin position="461"/>
        <end position="480"/>
    </location>
</feature>
<feature type="compositionally biased region" description="Low complexity" evidence="1">
    <location>
        <begin position="510"/>
        <end position="534"/>
    </location>
</feature>
<dbReference type="EMBL" id="CP059572">
    <property type="protein sequence ID" value="QXJ22044.1"/>
    <property type="molecule type" value="Genomic_DNA"/>
</dbReference>
<evidence type="ECO:0000313" key="4">
    <source>
        <dbReference type="Proteomes" id="UP001049518"/>
    </source>
</evidence>
<evidence type="ECO:0008006" key="5">
    <source>
        <dbReference type="Google" id="ProtNLM"/>
    </source>
</evidence>
<keyword evidence="2" id="KW-0472">Membrane</keyword>
<feature type="transmembrane region" description="Helical" evidence="2">
    <location>
        <begin position="398"/>
        <end position="420"/>
    </location>
</feature>
<feature type="transmembrane region" description="Helical" evidence="2">
    <location>
        <begin position="432"/>
        <end position="455"/>
    </location>
</feature>
<keyword evidence="2" id="KW-1133">Transmembrane helix</keyword>
<feature type="transmembrane region" description="Helical" evidence="2">
    <location>
        <begin position="150"/>
        <end position="169"/>
    </location>
</feature>
<evidence type="ECO:0000313" key="3">
    <source>
        <dbReference type="EMBL" id="QXJ22044.1"/>
    </source>
</evidence>
<feature type="transmembrane region" description="Helical" evidence="2">
    <location>
        <begin position="175"/>
        <end position="204"/>
    </location>
</feature>
<name>A0ABX8QVM8_9ACTN</name>
<reference evidence="3" key="1">
    <citation type="submission" date="2020-07" db="EMBL/GenBank/DDBJ databases">
        <authorList>
            <person name="Tarantini F.S."/>
            <person name="Hong K.W."/>
            <person name="Chan K.G."/>
        </authorList>
    </citation>
    <scope>NUCLEOTIDE SEQUENCE</scope>
    <source>
        <strain evidence="3">32-07</strain>
    </source>
</reference>
<accession>A0ABX8QVM8</accession>
<keyword evidence="2" id="KW-0812">Transmembrane</keyword>
<gene>
    <name evidence="3" type="ORF">AGRA3207_002978</name>
</gene>
<keyword evidence="4" id="KW-1185">Reference proteome</keyword>